<dbReference type="Pfam" id="PF13460">
    <property type="entry name" value="NAD_binding_10"/>
    <property type="match status" value="1"/>
</dbReference>
<reference evidence="3 4" key="1">
    <citation type="submission" date="2023-07" db="EMBL/GenBank/DDBJ databases">
        <title>Comparative genomics of wheat-associated soil bacteria to identify genetic determinants of phenazine resistance.</title>
        <authorList>
            <person name="Mouncey N."/>
        </authorList>
    </citation>
    <scope>NUCLEOTIDE SEQUENCE [LARGE SCALE GENOMIC DNA]</scope>
    <source>
        <strain evidence="3 4">B2I6</strain>
    </source>
</reference>
<dbReference type="SUPFAM" id="SSF51735">
    <property type="entry name" value="NAD(P)-binding Rossmann-fold domains"/>
    <property type="match status" value="1"/>
</dbReference>
<evidence type="ECO:0000313" key="3">
    <source>
        <dbReference type="EMBL" id="MDQ0585890.1"/>
    </source>
</evidence>
<dbReference type="InterPro" id="IPR036291">
    <property type="entry name" value="NAD(P)-bd_dom_sf"/>
</dbReference>
<evidence type="ECO:0000313" key="4">
    <source>
        <dbReference type="Proteomes" id="UP001230654"/>
    </source>
</evidence>
<protein>
    <submittedName>
        <fullName evidence="3">Uncharacterized protein YbjT (DUF2867 family)</fullName>
        <ecNumber evidence="3">1.3.1.113</ecNumber>
    </submittedName>
</protein>
<dbReference type="PANTHER" id="PTHR43162">
    <property type="match status" value="1"/>
</dbReference>
<sequence length="314" mass="32108">MILVTGATGTVGREVVGRLAAGVGVRVRVMARDPARVAWAGAGVEAVAGDYGDPRSLAGAVRGVETAFLVTARVGGGCDAAFVAAARAAGVRRVVKLSAAAVTDGGAGDLITRWQRGSEELLRASGMEWTLLRPRAFMSNSLSWAASVRGEGVVRGLYGQAAHACVDPADVARVAVRVLTEDGHAGRAYTLTGPQALSAVGQTRELGRLLGVALRFEELSPEQARAAWAGRYPPAVAQALLDSAQRLKAGAKAGVQDTVSRLTGRPARTFGQWAAAHIASFGPVTAPSGATPDTGPRPPDTGPRPPDTGADPAP</sequence>
<dbReference type="EMBL" id="JAUSWV010000003">
    <property type="protein sequence ID" value="MDQ0585890.1"/>
    <property type="molecule type" value="Genomic_DNA"/>
</dbReference>
<dbReference type="RefSeq" id="WP_307167959.1">
    <property type="nucleotide sequence ID" value="NZ_JAUSWV010000003.1"/>
</dbReference>
<accession>A0ABU0P3B8</accession>
<evidence type="ECO:0000259" key="2">
    <source>
        <dbReference type="Pfam" id="PF13460"/>
    </source>
</evidence>
<proteinExistence type="predicted"/>
<feature type="domain" description="NAD(P)-binding" evidence="2">
    <location>
        <begin position="6"/>
        <end position="181"/>
    </location>
</feature>
<name>A0ABU0P3B8_STRRH</name>
<organism evidence="3 4">
    <name type="scientific">Streptomyces rishiriensis</name>
    <dbReference type="NCBI Taxonomy" id="68264"/>
    <lineage>
        <taxon>Bacteria</taxon>
        <taxon>Bacillati</taxon>
        <taxon>Actinomycetota</taxon>
        <taxon>Actinomycetes</taxon>
        <taxon>Kitasatosporales</taxon>
        <taxon>Streptomycetaceae</taxon>
        <taxon>Streptomyces</taxon>
    </lineage>
</organism>
<keyword evidence="4" id="KW-1185">Reference proteome</keyword>
<gene>
    <name evidence="3" type="ORF">QF030_008158</name>
</gene>
<evidence type="ECO:0000256" key="1">
    <source>
        <dbReference type="SAM" id="MobiDB-lite"/>
    </source>
</evidence>
<dbReference type="Gene3D" id="3.40.50.720">
    <property type="entry name" value="NAD(P)-binding Rossmann-like Domain"/>
    <property type="match status" value="1"/>
</dbReference>
<dbReference type="Gene3D" id="3.90.25.10">
    <property type="entry name" value="UDP-galactose 4-epimerase, domain 1"/>
    <property type="match status" value="1"/>
</dbReference>
<comment type="caution">
    <text evidence="3">The sequence shown here is derived from an EMBL/GenBank/DDBJ whole genome shotgun (WGS) entry which is preliminary data.</text>
</comment>
<keyword evidence="3" id="KW-0560">Oxidoreductase</keyword>
<dbReference type="InterPro" id="IPR051604">
    <property type="entry name" value="Ergot_Alk_Oxidoreductase"/>
</dbReference>
<dbReference type="InterPro" id="IPR016040">
    <property type="entry name" value="NAD(P)-bd_dom"/>
</dbReference>
<feature type="compositionally biased region" description="Pro residues" evidence="1">
    <location>
        <begin position="295"/>
        <end position="306"/>
    </location>
</feature>
<feature type="region of interest" description="Disordered" evidence="1">
    <location>
        <begin position="282"/>
        <end position="314"/>
    </location>
</feature>
<dbReference type="Proteomes" id="UP001230654">
    <property type="component" value="Unassembled WGS sequence"/>
</dbReference>
<dbReference type="PANTHER" id="PTHR43162:SF1">
    <property type="entry name" value="PRESTALK A DIFFERENTIATION PROTEIN A"/>
    <property type="match status" value="1"/>
</dbReference>
<dbReference type="EC" id="1.3.1.113" evidence="3"/>
<dbReference type="GO" id="GO:0016491">
    <property type="term" value="F:oxidoreductase activity"/>
    <property type="evidence" value="ECO:0007669"/>
    <property type="project" value="UniProtKB-KW"/>
</dbReference>